<comment type="caution">
    <text evidence="1">The sequence shown here is derived from an EMBL/GenBank/DDBJ whole genome shotgun (WGS) entry which is preliminary data.</text>
</comment>
<dbReference type="Proteomes" id="UP000004217">
    <property type="component" value="Unassembled WGS sequence"/>
</dbReference>
<reference evidence="1 2" key="1">
    <citation type="submission" date="2011-08" db="EMBL/GenBank/DDBJ databases">
        <authorList>
            <person name="Lin Y."/>
            <person name="Hao X."/>
            <person name="Johnstone L."/>
            <person name="Miller S.J."/>
            <person name="Wei G."/>
            <person name="Rensing C."/>
        </authorList>
    </citation>
    <scope>NUCLEOTIDE SEQUENCE [LARGE SCALE GENOMIC DNA]</scope>
    <source>
        <strain evidence="1 2">K42</strain>
    </source>
</reference>
<dbReference type="EMBL" id="AGBF01000012">
    <property type="protein sequence ID" value="EGX60641.1"/>
    <property type="molecule type" value="Genomic_DNA"/>
</dbReference>
<keyword evidence="2" id="KW-1185">Reference proteome</keyword>
<organism evidence="1 2">
    <name type="scientific">Streptomyces zinciresistens K42</name>
    <dbReference type="NCBI Taxonomy" id="700597"/>
    <lineage>
        <taxon>Bacteria</taxon>
        <taxon>Bacillati</taxon>
        <taxon>Actinomycetota</taxon>
        <taxon>Actinomycetes</taxon>
        <taxon>Kitasatosporales</taxon>
        <taxon>Streptomycetaceae</taxon>
        <taxon>Streptomyces</taxon>
    </lineage>
</organism>
<protein>
    <submittedName>
        <fullName evidence="1">Uncharacterized protein</fullName>
    </submittedName>
</protein>
<name>G2G7A0_9ACTN</name>
<evidence type="ECO:0000313" key="2">
    <source>
        <dbReference type="Proteomes" id="UP000004217"/>
    </source>
</evidence>
<dbReference type="AlphaFoldDB" id="G2G7A0"/>
<evidence type="ECO:0000313" key="1">
    <source>
        <dbReference type="EMBL" id="EGX60641.1"/>
    </source>
</evidence>
<gene>
    <name evidence="1" type="ORF">SZN_06811</name>
</gene>
<accession>G2G7A0</accession>
<sequence>MVTGGAAVGGEWPGAVVAAELLVDDEAGRVQQLGQLGGV</sequence>
<proteinExistence type="predicted"/>